<reference evidence="1" key="1">
    <citation type="submission" date="2018-02" db="EMBL/GenBank/DDBJ databases">
        <title>Rhizophora mucronata_Transcriptome.</title>
        <authorList>
            <person name="Meera S.P."/>
            <person name="Sreeshan A."/>
            <person name="Augustine A."/>
        </authorList>
    </citation>
    <scope>NUCLEOTIDE SEQUENCE</scope>
    <source>
        <tissue evidence="1">Leaf</tissue>
    </source>
</reference>
<evidence type="ECO:0000313" key="1">
    <source>
        <dbReference type="EMBL" id="MBX16693.1"/>
    </source>
</evidence>
<accession>A0A2P2LFD6</accession>
<protein>
    <submittedName>
        <fullName evidence="1">Uncharacterized protein</fullName>
    </submittedName>
</protein>
<sequence length="57" mass="6418">MMVLSLLKNSMLTAHLQQEQVTTASPIICDAYCMVTILHGELFDTTYGAENQSKYYT</sequence>
<organism evidence="1">
    <name type="scientific">Rhizophora mucronata</name>
    <name type="common">Asiatic mangrove</name>
    <dbReference type="NCBI Taxonomy" id="61149"/>
    <lineage>
        <taxon>Eukaryota</taxon>
        <taxon>Viridiplantae</taxon>
        <taxon>Streptophyta</taxon>
        <taxon>Embryophyta</taxon>
        <taxon>Tracheophyta</taxon>
        <taxon>Spermatophyta</taxon>
        <taxon>Magnoliopsida</taxon>
        <taxon>eudicotyledons</taxon>
        <taxon>Gunneridae</taxon>
        <taxon>Pentapetalae</taxon>
        <taxon>rosids</taxon>
        <taxon>fabids</taxon>
        <taxon>Malpighiales</taxon>
        <taxon>Rhizophoraceae</taxon>
        <taxon>Rhizophora</taxon>
    </lineage>
</organism>
<dbReference type="AlphaFoldDB" id="A0A2P2LFD6"/>
<name>A0A2P2LFD6_RHIMU</name>
<proteinExistence type="predicted"/>
<dbReference type="EMBL" id="GGEC01036209">
    <property type="protein sequence ID" value="MBX16693.1"/>
    <property type="molecule type" value="Transcribed_RNA"/>
</dbReference>